<dbReference type="HAMAP" id="MF_01894">
    <property type="entry name" value="Smc_prok"/>
    <property type="match status" value="1"/>
</dbReference>
<evidence type="ECO:0000256" key="6">
    <source>
        <dbReference type="HAMAP-Rule" id="MF_01894"/>
    </source>
</evidence>
<organism evidence="8 9">
    <name type="scientific">Limosilactobacillus equigenerosi DSM 18793 = JCM 14505</name>
    <dbReference type="NCBI Taxonomy" id="1423742"/>
    <lineage>
        <taxon>Bacteria</taxon>
        <taxon>Bacillati</taxon>
        <taxon>Bacillota</taxon>
        <taxon>Bacilli</taxon>
        <taxon>Lactobacillales</taxon>
        <taxon>Lactobacillaceae</taxon>
        <taxon>Limosilactobacillus</taxon>
    </lineage>
</organism>
<keyword evidence="1 6" id="KW-0963">Cytoplasm</keyword>
<dbReference type="STRING" id="417373.GCA_001570685_00487"/>
<dbReference type="Gene3D" id="3.30.70.1620">
    <property type="match status" value="1"/>
</dbReference>
<feature type="coiled-coil region" evidence="6">
    <location>
        <begin position="167"/>
        <end position="194"/>
    </location>
</feature>
<comment type="function">
    <text evidence="6">Required for chromosome condensation and partitioning.</text>
</comment>
<evidence type="ECO:0000256" key="2">
    <source>
        <dbReference type="ARBA" id="ARBA00022741"/>
    </source>
</evidence>
<dbReference type="InterPro" id="IPR011890">
    <property type="entry name" value="SMC_prok"/>
</dbReference>
<keyword evidence="9" id="KW-1185">Reference proteome</keyword>
<feature type="binding site" evidence="6">
    <location>
        <begin position="32"/>
        <end position="39"/>
    </location>
    <ligand>
        <name>ATP</name>
        <dbReference type="ChEBI" id="CHEBI:30616"/>
    </ligand>
</feature>
<dbReference type="InterPro" id="IPR003395">
    <property type="entry name" value="RecF/RecN/SMC_N"/>
</dbReference>
<name>A0A0R1UKR3_9LACO</name>
<dbReference type="GO" id="GO:0030261">
    <property type="term" value="P:chromosome condensation"/>
    <property type="evidence" value="ECO:0007669"/>
    <property type="project" value="InterPro"/>
</dbReference>
<dbReference type="GO" id="GO:0006260">
    <property type="term" value="P:DNA replication"/>
    <property type="evidence" value="ECO:0007669"/>
    <property type="project" value="UniProtKB-UniRule"/>
</dbReference>
<dbReference type="GO" id="GO:0016887">
    <property type="term" value="F:ATP hydrolysis activity"/>
    <property type="evidence" value="ECO:0007669"/>
    <property type="project" value="InterPro"/>
</dbReference>
<evidence type="ECO:0000313" key="8">
    <source>
        <dbReference type="EMBL" id="KRL93926.1"/>
    </source>
</evidence>
<gene>
    <name evidence="6" type="primary">smc</name>
    <name evidence="8" type="ORF">FC21_GL001397</name>
</gene>
<dbReference type="Gene3D" id="3.40.50.300">
    <property type="entry name" value="P-loop containing nucleotide triphosphate hydrolases"/>
    <property type="match status" value="2"/>
</dbReference>
<dbReference type="GO" id="GO:0005737">
    <property type="term" value="C:cytoplasm"/>
    <property type="evidence" value="ECO:0007669"/>
    <property type="project" value="UniProtKB-SubCell"/>
</dbReference>
<feature type="coiled-coil region" evidence="6">
    <location>
        <begin position="414"/>
        <end position="469"/>
    </location>
</feature>
<dbReference type="PIRSF" id="PIRSF005719">
    <property type="entry name" value="SMC"/>
    <property type="match status" value="1"/>
</dbReference>
<dbReference type="Pfam" id="PF02463">
    <property type="entry name" value="SMC_N"/>
    <property type="match status" value="1"/>
</dbReference>
<evidence type="ECO:0000313" key="9">
    <source>
        <dbReference type="Proteomes" id="UP000051084"/>
    </source>
</evidence>
<dbReference type="GO" id="GO:0005524">
    <property type="term" value="F:ATP binding"/>
    <property type="evidence" value="ECO:0007669"/>
    <property type="project" value="UniProtKB-UniRule"/>
</dbReference>
<sequence length="1188" mass="131176">MRLLTLEMEGFKSFAQKTKIDFQAGMNGIIGPNGSGKSNIIEAIRWVMGEQSAKTLRGDKMADVIFNGSTERAPLNRAQVKMTLDNSDHYLPSEYTEITVTRRLYRNGDSEYLINDQAVRLKDIVELFIDSGVGRESFSVISQGQVAAIFNGKPTDRRSVIENVAGVTKYKQNKQAAEKKLATTNDNLNRVNDIISEIQGRLEPLAEQSALAKDYLAQKSRLDLLDRTSTVNAITEQRQALVATQDQIADTQTLADQYETAAKQAQQTLQKLQRDVQTVTQQKDDHQHQVVLLTETIAKLNGEQSLATVRQEQFAAEEERLTKEIATVTEQQTQLAQTQAALTNDLTTAQQAVTQSKTDLADLQKLSVAQRRDKLVAQRETWRDELVDQMQALTAAQNQHQYLTKNQAREAAAATQADQESANLTQQLTELTTAVDQQAQVVATTKQVVRELTDQYQAEQAHQRQLQSDYEQVTQQWYQALGEAKSAQNRIQSFQAMAADYTGYYQGVQAVLRQRQLFTGLLGAVSELITVPTAYTTALETVLGSQLQQLVVQTQATGKQIINYLIKQRAGRVTILPMDSLRLAREPRTLAAVAEMDGYVGWAPNLIQFDEQIAGVVKHLLANTVLADNLEHATAIARAGQHQLRVVTLDGQLINASGAMTGGANRNQRTGLLQQKEQLNRLMAAQQQVQQQAQALETKVQRLQTAREQNQTSLNDLQGQLQTAQAEAQAAQTKHQVMVTELNGLKSQLDALTYTLDQQGVQAADYQRQLATAAQAMTTAQQQVDDLQAKLAQVETQITALSTNADDQASQVQTLMQTLAVQEERVRHTKQQLTQLTSQQTQLADRLGALNEQVAQLKQQAQHQVDHHASNADGLATAKASLAQHQAALDELNAQAVTLNDQLARQATDNERRESLSRAALDELANHKATYAKLQTQIDQGLNKLSEQYHMTFTDAQQNLSDLPADELARQIKLLKLGIAELGEVNTASIAEYEDVKTRYDFLHGQQVDLMTAREQLMTTMAEMDAEVSDRFMAMFKEVSIAFTETFKQIFAGGTAKLVLNDPSDPLTTGVDIIAQPPGKRNQNLSLLSGGEQALTAITLLFAIIKVRPVPFAILDEPEAALDAVNVDRFANYLGTFGPDGPQFIVITHRKGTMMNANILYGVTMQESGVSRMVAIDIDETLGAPAAE</sequence>
<keyword evidence="2 6" id="KW-0547">Nucleotide-binding</keyword>
<dbReference type="SUPFAM" id="SSF75553">
    <property type="entry name" value="Smc hinge domain"/>
    <property type="match status" value="1"/>
</dbReference>
<reference evidence="8 9" key="1">
    <citation type="journal article" date="2015" name="Genome Announc.">
        <title>Expanding the biotechnology potential of lactobacilli through comparative genomics of 213 strains and associated genera.</title>
        <authorList>
            <person name="Sun Z."/>
            <person name="Harris H.M."/>
            <person name="McCann A."/>
            <person name="Guo C."/>
            <person name="Argimon S."/>
            <person name="Zhang W."/>
            <person name="Yang X."/>
            <person name="Jeffery I.B."/>
            <person name="Cooney J.C."/>
            <person name="Kagawa T.F."/>
            <person name="Liu W."/>
            <person name="Song Y."/>
            <person name="Salvetti E."/>
            <person name="Wrobel A."/>
            <person name="Rasinkangas P."/>
            <person name="Parkhill J."/>
            <person name="Rea M.C."/>
            <person name="O'Sullivan O."/>
            <person name="Ritari J."/>
            <person name="Douillard F.P."/>
            <person name="Paul Ross R."/>
            <person name="Yang R."/>
            <person name="Briner A.E."/>
            <person name="Felis G.E."/>
            <person name="de Vos W.M."/>
            <person name="Barrangou R."/>
            <person name="Klaenhammer T.R."/>
            <person name="Caufield P.W."/>
            <person name="Cui Y."/>
            <person name="Zhang H."/>
            <person name="O'Toole P.W."/>
        </authorList>
    </citation>
    <scope>NUCLEOTIDE SEQUENCE [LARGE SCALE GENOMIC DNA]</scope>
    <source>
        <strain evidence="8 9">DSM 18793</strain>
    </source>
</reference>
<evidence type="ECO:0000256" key="3">
    <source>
        <dbReference type="ARBA" id="ARBA00022840"/>
    </source>
</evidence>
<dbReference type="Gene3D" id="6.10.140.1720">
    <property type="match status" value="1"/>
</dbReference>
<comment type="caution">
    <text evidence="8">The sequence shown here is derived from an EMBL/GenBank/DDBJ whole genome shotgun (WGS) entry which is preliminary data.</text>
</comment>
<dbReference type="CDD" id="cd03278">
    <property type="entry name" value="ABC_SMC_barmotin"/>
    <property type="match status" value="1"/>
</dbReference>
<dbReference type="GO" id="GO:0003677">
    <property type="term" value="F:DNA binding"/>
    <property type="evidence" value="ECO:0007669"/>
    <property type="project" value="UniProtKB-UniRule"/>
</dbReference>
<feature type="coiled-coil region" evidence="6">
    <location>
        <begin position="248"/>
        <end position="289"/>
    </location>
</feature>
<evidence type="ECO:0000256" key="1">
    <source>
        <dbReference type="ARBA" id="ARBA00022490"/>
    </source>
</evidence>
<keyword evidence="4 6" id="KW-0175">Coiled coil</keyword>
<feature type="domain" description="SMC hinge" evidence="7">
    <location>
        <begin position="519"/>
        <end position="637"/>
    </location>
</feature>
<comment type="domain">
    <text evidence="6">Contains large globular domains required for ATP hydrolysis at each terminus and a third globular domain forming a flexible hinge near the middle of the molecule. These domains are separated by coiled-coil structures.</text>
</comment>
<keyword evidence="5 6" id="KW-0238">DNA-binding</keyword>
<dbReference type="EMBL" id="AZGC01000039">
    <property type="protein sequence ID" value="KRL93926.1"/>
    <property type="molecule type" value="Genomic_DNA"/>
</dbReference>
<dbReference type="RefSeq" id="WP_056995651.1">
    <property type="nucleotide sequence ID" value="NZ_AZGC01000039.1"/>
</dbReference>
<comment type="similarity">
    <text evidence="6">Belongs to the SMC family.</text>
</comment>
<evidence type="ECO:0000256" key="5">
    <source>
        <dbReference type="ARBA" id="ARBA00023125"/>
    </source>
</evidence>
<dbReference type="AlphaFoldDB" id="A0A0R1UKR3"/>
<evidence type="ECO:0000256" key="4">
    <source>
        <dbReference type="ARBA" id="ARBA00023054"/>
    </source>
</evidence>
<proteinExistence type="inferred from homology"/>
<keyword evidence="3 6" id="KW-0067">ATP-binding</keyword>
<evidence type="ECO:0000259" key="7">
    <source>
        <dbReference type="SMART" id="SM00968"/>
    </source>
</evidence>
<dbReference type="InterPro" id="IPR036277">
    <property type="entry name" value="SMC_hinge_sf"/>
</dbReference>
<dbReference type="FunFam" id="3.40.50.300:FF:000984">
    <property type="entry name" value="Chromosome partition protein Smc"/>
    <property type="match status" value="1"/>
</dbReference>
<feature type="coiled-coil region" evidence="6">
    <location>
        <begin position="763"/>
        <end position="944"/>
    </location>
</feature>
<dbReference type="Proteomes" id="UP000051084">
    <property type="component" value="Unassembled WGS sequence"/>
</dbReference>
<dbReference type="NCBIfam" id="TIGR02168">
    <property type="entry name" value="SMC_prok_B"/>
    <property type="match status" value="1"/>
</dbReference>
<dbReference type="InterPro" id="IPR027417">
    <property type="entry name" value="P-loop_NTPase"/>
</dbReference>
<dbReference type="PATRIC" id="fig|1423742.4.peg.1449"/>
<comment type="subcellular location">
    <subcellularLocation>
        <location evidence="6">Cytoplasm</location>
    </subcellularLocation>
</comment>
<dbReference type="InterPro" id="IPR010935">
    <property type="entry name" value="SMC_hinge"/>
</dbReference>
<dbReference type="GO" id="GO:0005694">
    <property type="term" value="C:chromosome"/>
    <property type="evidence" value="ECO:0007669"/>
    <property type="project" value="InterPro"/>
</dbReference>
<comment type="subunit">
    <text evidence="6">Homodimer.</text>
</comment>
<feature type="coiled-coil region" evidence="6">
    <location>
        <begin position="672"/>
        <end position="734"/>
    </location>
</feature>
<dbReference type="Pfam" id="PF06470">
    <property type="entry name" value="SMC_hinge"/>
    <property type="match status" value="1"/>
</dbReference>
<dbReference type="OrthoDB" id="9808768at2"/>
<dbReference type="PANTHER" id="PTHR43977">
    <property type="entry name" value="STRUCTURAL MAINTENANCE OF CHROMOSOMES PROTEIN 3"/>
    <property type="match status" value="1"/>
</dbReference>
<dbReference type="GO" id="GO:0007059">
    <property type="term" value="P:chromosome segregation"/>
    <property type="evidence" value="ECO:0007669"/>
    <property type="project" value="UniProtKB-UniRule"/>
</dbReference>
<protein>
    <recommendedName>
        <fullName evidence="6">Chromosome partition protein Smc</fullName>
    </recommendedName>
</protein>
<dbReference type="Gene3D" id="1.20.1060.20">
    <property type="match status" value="1"/>
</dbReference>
<dbReference type="InterPro" id="IPR024704">
    <property type="entry name" value="SMC"/>
</dbReference>
<dbReference type="SUPFAM" id="SSF52540">
    <property type="entry name" value="P-loop containing nucleoside triphosphate hydrolases"/>
    <property type="match status" value="1"/>
</dbReference>
<dbReference type="GO" id="GO:0007062">
    <property type="term" value="P:sister chromatid cohesion"/>
    <property type="evidence" value="ECO:0007669"/>
    <property type="project" value="InterPro"/>
</dbReference>
<dbReference type="SMART" id="SM00968">
    <property type="entry name" value="SMC_hinge"/>
    <property type="match status" value="1"/>
</dbReference>
<dbReference type="Gene3D" id="1.10.287.1490">
    <property type="match status" value="1"/>
</dbReference>
<accession>A0A0R1UKR3</accession>
<dbReference type="SUPFAM" id="SSF57997">
    <property type="entry name" value="Tropomyosin"/>
    <property type="match status" value="1"/>
</dbReference>